<reference evidence="2" key="1">
    <citation type="journal article" date="2019" name="Plant J.">
        <title>Chlorella vulgaris genome assembly and annotation reveals the molecular basis for metabolic acclimation to high light conditions.</title>
        <authorList>
            <person name="Cecchin M."/>
            <person name="Marcolungo L."/>
            <person name="Rossato M."/>
            <person name="Girolomoni L."/>
            <person name="Cosentino E."/>
            <person name="Cuine S."/>
            <person name="Li-Beisson Y."/>
            <person name="Delledonne M."/>
            <person name="Ballottari M."/>
        </authorList>
    </citation>
    <scope>NUCLEOTIDE SEQUENCE</scope>
    <source>
        <strain evidence="2">211/11P</strain>
    </source>
</reference>
<evidence type="ECO:0000256" key="1">
    <source>
        <dbReference type="SAM" id="MobiDB-lite"/>
    </source>
</evidence>
<keyword evidence="3" id="KW-1185">Reference proteome</keyword>
<evidence type="ECO:0000313" key="3">
    <source>
        <dbReference type="Proteomes" id="UP001055712"/>
    </source>
</evidence>
<name>A0A9D4TJS9_CHLVU</name>
<evidence type="ECO:0000313" key="2">
    <source>
        <dbReference type="EMBL" id="KAI3427301.1"/>
    </source>
</evidence>
<protein>
    <submittedName>
        <fullName evidence="2">Uncharacterized protein</fullName>
    </submittedName>
</protein>
<dbReference type="PANTHER" id="PTHR36025:SF1">
    <property type="entry name" value="DIHYDROOROTATE DEHYDROGENASE (DUF3598)"/>
    <property type="match status" value="1"/>
</dbReference>
<feature type="compositionally biased region" description="Acidic residues" evidence="1">
    <location>
        <begin position="347"/>
        <end position="361"/>
    </location>
</feature>
<dbReference type="OrthoDB" id="1929023at2759"/>
<feature type="region of interest" description="Disordered" evidence="1">
    <location>
        <begin position="294"/>
        <end position="314"/>
    </location>
</feature>
<feature type="region of interest" description="Disordered" evidence="1">
    <location>
        <begin position="64"/>
        <end position="139"/>
    </location>
</feature>
<dbReference type="AlphaFoldDB" id="A0A9D4TJS9"/>
<feature type="compositionally biased region" description="Low complexity" evidence="1">
    <location>
        <begin position="300"/>
        <end position="309"/>
    </location>
</feature>
<organism evidence="2 3">
    <name type="scientific">Chlorella vulgaris</name>
    <name type="common">Green alga</name>
    <dbReference type="NCBI Taxonomy" id="3077"/>
    <lineage>
        <taxon>Eukaryota</taxon>
        <taxon>Viridiplantae</taxon>
        <taxon>Chlorophyta</taxon>
        <taxon>core chlorophytes</taxon>
        <taxon>Trebouxiophyceae</taxon>
        <taxon>Chlorellales</taxon>
        <taxon>Chlorellaceae</taxon>
        <taxon>Chlorella clade</taxon>
        <taxon>Chlorella</taxon>
    </lineage>
</organism>
<feature type="compositionally biased region" description="Gly residues" evidence="1">
    <location>
        <begin position="71"/>
        <end position="110"/>
    </location>
</feature>
<accession>A0A9D4TJS9</accession>
<sequence length="585" mass="60576">MQAFGGVGTHTEGAEPRNWGSCRRLMMASACMLPSSSGAISRGAVFAAQPAQCQRQLVHQRAAAPRCAAGGRKGGGSGSSKGGSGGKPGNAGGSKGRRVGGGSSGAGGGAPRSRPAARRLRSKQQQQQPARKAVAAGPPPCLVPPVRMAVEGELCAAERMPPPLWSTFCGVSNGLWCGITAAYSPYTGEPEPLALDADRKAVTLLHQCCVEERVVDAEGLDSVVRHVARAATPAGLQREMAQGGKLQFPACAIGGSSSPSPSSSPSDECWLEEGFHSEQEGLVVFDGGSYSLGPAAIGSPQEAPQPAAPEFDDDAAQAAAAALEAAAREAAAAAAWAADSAAALEQVEAEDDAEGEGEGEGVDAPPPVDVAAIMRQEQAELDWTTVVIDHCLQFGGDQRLRLRLTLDTAGGGDGTDLEVQPLRVALSREAWEGLPGSYTPAAQERGAPERQEASRRQRLDSSRLAGSWKVFEVTAVTVADVSLATGLPAPATLYTAGETLRRLDSHAPEDGGDGALLLLPHSCGVQLETLRLDNSRRRGLRVSCHWCPQPDMLLSMARLYGGDGQLLEVATSTAIRAQPAQQAQQ</sequence>
<dbReference type="EMBL" id="SIDB01000010">
    <property type="protein sequence ID" value="KAI3427301.1"/>
    <property type="molecule type" value="Genomic_DNA"/>
</dbReference>
<comment type="caution">
    <text evidence="2">The sequence shown here is derived from an EMBL/GenBank/DDBJ whole genome shotgun (WGS) entry which is preliminary data.</text>
</comment>
<reference evidence="2" key="2">
    <citation type="submission" date="2020-11" db="EMBL/GenBank/DDBJ databases">
        <authorList>
            <person name="Cecchin M."/>
            <person name="Marcolungo L."/>
            <person name="Rossato M."/>
            <person name="Girolomoni L."/>
            <person name="Cosentino E."/>
            <person name="Cuine S."/>
            <person name="Li-Beisson Y."/>
            <person name="Delledonne M."/>
            <person name="Ballottari M."/>
        </authorList>
    </citation>
    <scope>NUCLEOTIDE SEQUENCE</scope>
    <source>
        <strain evidence="2">211/11P</strain>
        <tissue evidence="2">Whole cell</tissue>
    </source>
</reference>
<gene>
    <name evidence="2" type="ORF">D9Q98_010220</name>
</gene>
<dbReference type="Proteomes" id="UP001055712">
    <property type="component" value="Unassembled WGS sequence"/>
</dbReference>
<feature type="region of interest" description="Disordered" evidence="1">
    <location>
        <begin position="343"/>
        <end position="365"/>
    </location>
</feature>
<dbReference type="PANTHER" id="PTHR36025">
    <property type="entry name" value="DIHYDROOROTATE DEHYDROGENASE (DUF3598)"/>
    <property type="match status" value="1"/>
</dbReference>
<feature type="compositionally biased region" description="Basic and acidic residues" evidence="1">
    <location>
        <begin position="446"/>
        <end position="458"/>
    </location>
</feature>
<proteinExistence type="predicted"/>
<feature type="region of interest" description="Disordered" evidence="1">
    <location>
        <begin position="434"/>
        <end position="458"/>
    </location>
</feature>